<accession>A0ABW0WU26</accession>
<evidence type="ECO:0000256" key="2">
    <source>
        <dbReference type="ARBA" id="ARBA00022598"/>
    </source>
</evidence>
<name>A0ABW0WU26_9ACTN</name>
<evidence type="ECO:0000259" key="5">
    <source>
        <dbReference type="Pfam" id="PF00501"/>
    </source>
</evidence>
<keyword evidence="8" id="KW-1185">Reference proteome</keyword>
<dbReference type="Pfam" id="PF00501">
    <property type="entry name" value="AMP-binding"/>
    <property type="match status" value="1"/>
</dbReference>
<dbReference type="Gene3D" id="3.30.300.30">
    <property type="match status" value="1"/>
</dbReference>
<evidence type="ECO:0000313" key="7">
    <source>
        <dbReference type="EMBL" id="MFC5661753.1"/>
    </source>
</evidence>
<organism evidence="7 8">
    <name type="scientific">Kitasatospora misakiensis</name>
    <dbReference type="NCBI Taxonomy" id="67330"/>
    <lineage>
        <taxon>Bacteria</taxon>
        <taxon>Bacillati</taxon>
        <taxon>Actinomycetota</taxon>
        <taxon>Actinomycetes</taxon>
        <taxon>Kitasatosporales</taxon>
        <taxon>Streptomycetaceae</taxon>
        <taxon>Kitasatospora</taxon>
    </lineage>
</organism>
<protein>
    <submittedName>
        <fullName evidence="7">AMP-binding protein</fullName>
    </submittedName>
</protein>
<feature type="domain" description="AMP-binding enzyme C-terminal" evidence="6">
    <location>
        <begin position="416"/>
        <end position="491"/>
    </location>
</feature>
<evidence type="ECO:0000313" key="8">
    <source>
        <dbReference type="Proteomes" id="UP001595975"/>
    </source>
</evidence>
<feature type="domain" description="AMP-dependent synthetase/ligase" evidence="5">
    <location>
        <begin position="19"/>
        <end position="367"/>
    </location>
</feature>
<keyword evidence="3" id="KW-0276">Fatty acid metabolism</keyword>
<gene>
    <name evidence="7" type="ORF">ACFP3U_02010</name>
</gene>
<reference evidence="8" key="1">
    <citation type="journal article" date="2019" name="Int. J. Syst. Evol. Microbiol.">
        <title>The Global Catalogue of Microorganisms (GCM) 10K type strain sequencing project: providing services to taxonomists for standard genome sequencing and annotation.</title>
        <authorList>
            <consortium name="The Broad Institute Genomics Platform"/>
            <consortium name="The Broad Institute Genome Sequencing Center for Infectious Disease"/>
            <person name="Wu L."/>
            <person name="Ma J."/>
        </authorList>
    </citation>
    <scope>NUCLEOTIDE SEQUENCE [LARGE SCALE GENOMIC DNA]</scope>
    <source>
        <strain evidence="8">CGMCC 4.1437</strain>
    </source>
</reference>
<evidence type="ECO:0000256" key="1">
    <source>
        <dbReference type="ARBA" id="ARBA00006432"/>
    </source>
</evidence>
<dbReference type="PANTHER" id="PTHR43859:SF4">
    <property type="entry name" value="BUTANOATE--COA LIGASE AAE1-RELATED"/>
    <property type="match status" value="1"/>
</dbReference>
<dbReference type="Gene3D" id="3.40.50.12780">
    <property type="entry name" value="N-terminal domain of ligase-like"/>
    <property type="match status" value="1"/>
</dbReference>
<evidence type="ECO:0000256" key="3">
    <source>
        <dbReference type="ARBA" id="ARBA00022832"/>
    </source>
</evidence>
<comment type="caution">
    <text evidence="7">The sequence shown here is derived from an EMBL/GenBank/DDBJ whole genome shotgun (WGS) entry which is preliminary data.</text>
</comment>
<sequence length="510" mass="55391">MQIPLSVMDFLDRAELVYGDRVGIVDEAAQPAASWGDLTYRRVAELARAQAAGLDRLGVGPGERVAVVSHNSARLLTSMFGVSGHGRVLVPVNFRLKAEEVSYIVEQSGASVLLVDPELAEPLAGVVAKHKFVIGADSDALLYDFDHAPRRYAIDENDTATINYTSGTTARPKGVQLTHRSIWLNATLMALHFGAGDRDVYLHTLPMFHANGWGLPFSLTGLGARHVVLRKVDGAEILRRVERHGVTFLCGAPAVVQMVLDAAADWDGPIPGRDRVRMVVAGAPPPTSVVQRMESELGWEFMQIYGLTETSPVVTVNRTRAEWDALPAERRAEKLVQAGAPALGNQVRVDGQGEVLVRSNVVLEGYWQQPAATAEAIRDGWFHTGDGGTLTDGYLSISDRKKDVIISGGENVSSIEVEDCLYDHPAVAEVAVIGVPDAKWGETVKALVVLKPGAEIGEADLIAHCKQRLAGYKSPTSVEFRESLPRTTTGKLQKFRLREPYWAGRERGVN</sequence>
<keyword evidence="4" id="KW-0443">Lipid metabolism</keyword>
<dbReference type="SUPFAM" id="SSF56801">
    <property type="entry name" value="Acetyl-CoA synthetase-like"/>
    <property type="match status" value="1"/>
</dbReference>
<comment type="similarity">
    <text evidence="1">Belongs to the ATP-dependent AMP-binding enzyme family.</text>
</comment>
<proteinExistence type="inferred from homology"/>
<dbReference type="Proteomes" id="UP001595975">
    <property type="component" value="Unassembled WGS sequence"/>
</dbReference>
<dbReference type="InterPro" id="IPR042099">
    <property type="entry name" value="ANL_N_sf"/>
</dbReference>
<dbReference type="InterPro" id="IPR025110">
    <property type="entry name" value="AMP-bd_C"/>
</dbReference>
<dbReference type="InterPro" id="IPR045851">
    <property type="entry name" value="AMP-bd_C_sf"/>
</dbReference>
<dbReference type="RefSeq" id="WP_380223339.1">
    <property type="nucleotide sequence ID" value="NZ_JBHSOF010000002.1"/>
</dbReference>
<dbReference type="InterPro" id="IPR000873">
    <property type="entry name" value="AMP-dep_synth/lig_dom"/>
</dbReference>
<evidence type="ECO:0000259" key="6">
    <source>
        <dbReference type="Pfam" id="PF13193"/>
    </source>
</evidence>
<dbReference type="EMBL" id="JBHSOF010000002">
    <property type="protein sequence ID" value="MFC5661753.1"/>
    <property type="molecule type" value="Genomic_DNA"/>
</dbReference>
<dbReference type="Pfam" id="PF13193">
    <property type="entry name" value="AMP-binding_C"/>
    <property type="match status" value="1"/>
</dbReference>
<dbReference type="PANTHER" id="PTHR43859">
    <property type="entry name" value="ACYL-ACTIVATING ENZYME"/>
    <property type="match status" value="1"/>
</dbReference>
<evidence type="ECO:0000256" key="4">
    <source>
        <dbReference type="ARBA" id="ARBA00023098"/>
    </source>
</evidence>
<keyword evidence="2" id="KW-0436">Ligase</keyword>